<comment type="caution">
    <text evidence="2">The sequence shown here is derived from an EMBL/GenBank/DDBJ whole genome shotgun (WGS) entry which is preliminary data.</text>
</comment>
<dbReference type="AlphaFoldDB" id="A0AA41QUW8"/>
<feature type="transmembrane region" description="Helical" evidence="1">
    <location>
        <begin position="197"/>
        <end position="214"/>
    </location>
</feature>
<feature type="transmembrane region" description="Helical" evidence="1">
    <location>
        <begin position="75"/>
        <end position="95"/>
    </location>
</feature>
<keyword evidence="1" id="KW-0812">Transmembrane</keyword>
<dbReference type="InterPro" id="IPR021315">
    <property type="entry name" value="Gap/Sap"/>
</dbReference>
<keyword evidence="1" id="KW-1133">Transmembrane helix</keyword>
<dbReference type="EMBL" id="JALGAR010000001">
    <property type="protein sequence ID" value="MCI4657169.1"/>
    <property type="molecule type" value="Genomic_DNA"/>
</dbReference>
<keyword evidence="3" id="KW-1185">Reference proteome</keyword>
<feature type="transmembrane region" description="Helical" evidence="1">
    <location>
        <begin position="12"/>
        <end position="30"/>
    </location>
</feature>
<feature type="transmembrane region" description="Helical" evidence="1">
    <location>
        <begin position="42"/>
        <end position="63"/>
    </location>
</feature>
<protein>
    <submittedName>
        <fullName evidence="2">GAP family protein</fullName>
    </submittedName>
</protein>
<evidence type="ECO:0000313" key="2">
    <source>
        <dbReference type="EMBL" id="MCI4657169.1"/>
    </source>
</evidence>
<gene>
    <name evidence="2" type="ORF">MQH31_05005</name>
</gene>
<proteinExistence type="predicted"/>
<feature type="transmembrane region" description="Helical" evidence="1">
    <location>
        <begin position="155"/>
        <end position="177"/>
    </location>
</feature>
<evidence type="ECO:0000313" key="3">
    <source>
        <dbReference type="Proteomes" id="UP001165341"/>
    </source>
</evidence>
<dbReference type="Pfam" id="PF11139">
    <property type="entry name" value="SfLAP"/>
    <property type="match status" value="1"/>
</dbReference>
<name>A0AA41QUW8_9MICO</name>
<accession>A0AA41QUW8</accession>
<evidence type="ECO:0000256" key="1">
    <source>
        <dbReference type="SAM" id="Phobius"/>
    </source>
</evidence>
<organism evidence="2 3">
    <name type="scientific">Cryobacterium zhongshanensis</name>
    <dbReference type="NCBI Taxonomy" id="2928153"/>
    <lineage>
        <taxon>Bacteria</taxon>
        <taxon>Bacillati</taxon>
        <taxon>Actinomycetota</taxon>
        <taxon>Actinomycetes</taxon>
        <taxon>Micrococcales</taxon>
        <taxon>Microbacteriaceae</taxon>
        <taxon>Cryobacterium</taxon>
    </lineage>
</organism>
<reference evidence="2" key="1">
    <citation type="submission" date="2022-03" db="EMBL/GenBank/DDBJ databases">
        <title>Cryobacterium sp. nov. strain ZS14-85, isolated from Antarctic soil.</title>
        <authorList>
            <person name="Li J."/>
            <person name="Niu G."/>
        </authorList>
    </citation>
    <scope>NUCLEOTIDE SEQUENCE</scope>
    <source>
        <strain evidence="2">ZS14-85</strain>
    </source>
</reference>
<dbReference type="RefSeq" id="WP_134532560.1">
    <property type="nucleotide sequence ID" value="NZ_JALGAR010000001.1"/>
</dbReference>
<dbReference type="Proteomes" id="UP001165341">
    <property type="component" value="Unassembled WGS sequence"/>
</dbReference>
<sequence>MLPTIGRLLPLALAVALSTTPLLVTVLLLLSPKQRWSAPAFLVGWTVGLIIVTALFTATLTWLPPADMSVVQPALGWVEIALGAALLASGVWKLLHPSPPRLAEPAWLNRIATLGPVSCAGVGLVLNIRPKALVLGTAAGLALSARALPLAELVICILVYTVIGVSSVAVPVIMTLASPQTMVKPLEALKKRIINPSQTVTVVVALMLGALILGDGMTRI</sequence>
<keyword evidence="1" id="KW-0472">Membrane</keyword>